<keyword evidence="3" id="KW-1185">Reference proteome</keyword>
<protein>
    <recommendedName>
        <fullName evidence="1">UBX domain-containing protein</fullName>
    </recommendedName>
</protein>
<dbReference type="InterPro" id="IPR001012">
    <property type="entry name" value="UBX_dom"/>
</dbReference>
<dbReference type="Gene3D" id="3.10.20.90">
    <property type="entry name" value="Phosphatidylinositol 3-kinase Catalytic Subunit, Chain A, domain 1"/>
    <property type="match status" value="1"/>
</dbReference>
<dbReference type="SUPFAM" id="SSF143503">
    <property type="entry name" value="PUG domain-like"/>
    <property type="match status" value="1"/>
</dbReference>
<dbReference type="InterPro" id="IPR029071">
    <property type="entry name" value="Ubiquitin-like_domsf"/>
</dbReference>
<dbReference type="SMART" id="SM00580">
    <property type="entry name" value="PUG"/>
    <property type="match status" value="1"/>
</dbReference>
<evidence type="ECO:0000313" key="2">
    <source>
        <dbReference type="EnsemblMetazoa" id="XP_038078777.1"/>
    </source>
</evidence>
<dbReference type="OMA" id="EKEWQPF"/>
<evidence type="ECO:0000313" key="3">
    <source>
        <dbReference type="Proteomes" id="UP000887568"/>
    </source>
</evidence>
<name>A0A914BTB3_PATMI</name>
<dbReference type="SUPFAM" id="SSF54236">
    <property type="entry name" value="Ubiquitin-like"/>
    <property type="match status" value="1"/>
</dbReference>
<dbReference type="EnsemblMetazoa" id="XM_038222849.1">
    <property type="protein sequence ID" value="XP_038078777.1"/>
    <property type="gene ID" value="LOC119746068"/>
</dbReference>
<feature type="domain" description="UBX" evidence="1">
    <location>
        <begin position="236"/>
        <end position="311"/>
    </location>
</feature>
<dbReference type="InterPro" id="IPR036339">
    <property type="entry name" value="PUB-like_dom_sf"/>
</dbReference>
<reference evidence="2" key="1">
    <citation type="submission" date="2022-11" db="UniProtKB">
        <authorList>
            <consortium name="EnsemblMetazoa"/>
        </authorList>
    </citation>
    <scope>IDENTIFICATION</scope>
</reference>
<dbReference type="Proteomes" id="UP000887568">
    <property type="component" value="Unplaced"/>
</dbReference>
<dbReference type="GO" id="GO:0005737">
    <property type="term" value="C:cytoplasm"/>
    <property type="evidence" value="ECO:0007669"/>
    <property type="project" value="TreeGrafter"/>
</dbReference>
<dbReference type="Gene3D" id="1.20.58.2190">
    <property type="match status" value="1"/>
</dbReference>
<dbReference type="RefSeq" id="XP_038078777.1">
    <property type="nucleotide sequence ID" value="XM_038222849.1"/>
</dbReference>
<evidence type="ECO:0000259" key="1">
    <source>
        <dbReference type="PROSITE" id="PS50033"/>
    </source>
</evidence>
<sequence>MEIDGGPSLNMKDPVSANLKAGRLGDALSGSTPSERVAKEDSSAMSVPCIFFQCPFGCSAIYPKSAIDEHMLGHLKRMLQYRPLEASVLMIHSLSKNKGRLHTGLQILCKYLDNVCNNPTEEKYRNISEHNKAFQEKVAPIEGARDFLQAVGFQPKKLSYKDTNMPFLVMSEECASDIDQIKSARDVLLNTQPTEAEIHRDIRVYYPSHKAEEFHVPKDFYDVTSGLQVHDPRKSRRYKYTLIRIRFPDGVLLQGTFQVEEKLSAVKAFISSMLEKEWQPFVLRDKNGKAMSAVNSTLHQLKLVPGAILDFGFNATIEAEMATGLYFCIHGPVQQEHHLKSVLMRTIKVL</sequence>
<dbReference type="PROSITE" id="PS50033">
    <property type="entry name" value="UBX"/>
    <property type="match status" value="1"/>
</dbReference>
<dbReference type="CDD" id="cd16119">
    <property type="entry name" value="UBX_UBXN6"/>
    <property type="match status" value="1"/>
</dbReference>
<dbReference type="InterPro" id="IPR018997">
    <property type="entry name" value="PUB_domain"/>
</dbReference>
<accession>A0A914BTB3</accession>
<dbReference type="Pfam" id="PF09409">
    <property type="entry name" value="PUB"/>
    <property type="match status" value="1"/>
</dbReference>
<dbReference type="PANTHER" id="PTHR23153:SF38">
    <property type="entry name" value="UBX DOMAIN-CONTAINING PROTEIN 6"/>
    <property type="match status" value="1"/>
</dbReference>
<dbReference type="InterPro" id="IPR042774">
    <property type="entry name" value="UBXN6_PUB"/>
</dbReference>
<dbReference type="GeneID" id="119746068"/>
<organism evidence="2 3">
    <name type="scientific">Patiria miniata</name>
    <name type="common">Bat star</name>
    <name type="synonym">Asterina miniata</name>
    <dbReference type="NCBI Taxonomy" id="46514"/>
    <lineage>
        <taxon>Eukaryota</taxon>
        <taxon>Metazoa</taxon>
        <taxon>Echinodermata</taxon>
        <taxon>Eleutherozoa</taxon>
        <taxon>Asterozoa</taxon>
        <taxon>Asteroidea</taxon>
        <taxon>Valvatacea</taxon>
        <taxon>Valvatida</taxon>
        <taxon>Asterinidae</taxon>
        <taxon>Patiria</taxon>
    </lineage>
</organism>
<proteinExistence type="predicted"/>
<dbReference type="CDD" id="cd10460">
    <property type="entry name" value="PUB_UBXD1"/>
    <property type="match status" value="1"/>
</dbReference>
<dbReference type="OrthoDB" id="49605at2759"/>
<dbReference type="AlphaFoldDB" id="A0A914BTB3"/>
<dbReference type="PANTHER" id="PTHR23153">
    <property type="entry name" value="UBX-RELATED"/>
    <property type="match status" value="1"/>
</dbReference>
<dbReference type="Pfam" id="PF00789">
    <property type="entry name" value="UBX"/>
    <property type="match status" value="1"/>
</dbReference>